<dbReference type="Pfam" id="PF07963">
    <property type="entry name" value="N_methyl"/>
    <property type="match status" value="1"/>
</dbReference>
<dbReference type="InterPro" id="IPR012902">
    <property type="entry name" value="N_methyl_site"/>
</dbReference>
<dbReference type="PANTHER" id="PTHR30093">
    <property type="entry name" value="GENERAL SECRETION PATHWAY PROTEIN G"/>
    <property type="match status" value="1"/>
</dbReference>
<dbReference type="GeneID" id="72428858"/>
<evidence type="ECO:0000313" key="8">
    <source>
        <dbReference type="Proteomes" id="UP000001175"/>
    </source>
</evidence>
<reference evidence="7 8" key="1">
    <citation type="journal article" date="2007" name="Photosyn. Res.">
        <title>Complete nucleotide sequence of the freshwater unicellular cyanobacterium Synechococcus elongatus PCC 6301 chromosome: gene content and organization.</title>
        <authorList>
            <person name="Sugita C."/>
            <person name="Ogata K."/>
            <person name="Shikata M."/>
            <person name="Jikuya H."/>
            <person name="Takano J."/>
            <person name="Furumichi M."/>
            <person name="Kanehisa M."/>
            <person name="Omata T."/>
            <person name="Sugiura M."/>
            <person name="Sugita M."/>
        </authorList>
    </citation>
    <scope>NUCLEOTIDE SEQUENCE [LARGE SCALE GENOMIC DNA]</scope>
    <source>
        <strain evidence="8">ATCC 27144 / PCC 6301 / SAUG 1402/1</strain>
    </source>
</reference>
<comment type="subcellular location">
    <subcellularLocation>
        <location evidence="1">Membrane</location>
        <topology evidence="1">Single-pass membrane protein</topology>
    </subcellularLocation>
</comment>
<dbReference type="InterPro" id="IPR045584">
    <property type="entry name" value="Pilin-like"/>
</dbReference>
<dbReference type="PANTHER" id="PTHR30093:SF44">
    <property type="entry name" value="TYPE II SECRETION SYSTEM CORE PROTEIN G"/>
    <property type="match status" value="1"/>
</dbReference>
<dbReference type="PROSITE" id="PS00409">
    <property type="entry name" value="PROKAR_NTER_METHYL"/>
    <property type="match status" value="1"/>
</dbReference>
<dbReference type="RefSeq" id="WP_050738287.1">
    <property type="nucleotide sequence ID" value="NC_006576.1"/>
</dbReference>
<evidence type="ECO:0000313" key="7">
    <source>
        <dbReference type="EMBL" id="BAD79640.1"/>
    </source>
</evidence>
<dbReference type="Proteomes" id="UP000001175">
    <property type="component" value="Chromosome"/>
</dbReference>
<feature type="transmembrane region" description="Helical" evidence="6">
    <location>
        <begin position="26"/>
        <end position="47"/>
    </location>
</feature>
<gene>
    <name evidence="7" type="primary">pilA</name>
    <name evidence="7" type="ordered locus">syc1450_d</name>
</gene>
<dbReference type="AlphaFoldDB" id="A0A0H3K3K9"/>
<dbReference type="KEGG" id="syc:syc1450_d"/>
<evidence type="ECO:0000256" key="6">
    <source>
        <dbReference type="SAM" id="Phobius"/>
    </source>
</evidence>
<accession>A0A0H3K3K9</accession>
<keyword evidence="4 6" id="KW-1133">Transmembrane helix</keyword>
<dbReference type="NCBIfam" id="TIGR02532">
    <property type="entry name" value="IV_pilin_GFxxxE"/>
    <property type="match status" value="1"/>
</dbReference>
<dbReference type="EMBL" id="AP008231">
    <property type="protein sequence ID" value="BAD79640.1"/>
    <property type="molecule type" value="Genomic_DNA"/>
</dbReference>
<evidence type="ECO:0000256" key="1">
    <source>
        <dbReference type="ARBA" id="ARBA00004167"/>
    </source>
</evidence>
<organism evidence="7 8">
    <name type="scientific">Synechococcus sp. (strain ATCC 27144 / PCC 6301 / SAUG 1402/1)</name>
    <name type="common">Anacystis nidulans</name>
    <dbReference type="NCBI Taxonomy" id="269084"/>
    <lineage>
        <taxon>Bacteria</taxon>
        <taxon>Bacillati</taxon>
        <taxon>Cyanobacteriota</taxon>
        <taxon>Cyanophyceae</taxon>
        <taxon>Synechococcales</taxon>
        <taxon>Synechococcaceae</taxon>
        <taxon>Synechococcus</taxon>
    </lineage>
</organism>
<name>A0A0H3K3K9_SYNP6</name>
<dbReference type="Gene3D" id="3.30.700.10">
    <property type="entry name" value="Glycoprotein, Type 4 Pilin"/>
    <property type="match status" value="1"/>
</dbReference>
<proteinExistence type="predicted"/>
<dbReference type="GO" id="GO:0016020">
    <property type="term" value="C:membrane"/>
    <property type="evidence" value="ECO:0007669"/>
    <property type="project" value="UniProtKB-SubCell"/>
</dbReference>
<sequence>MSDSLRLRYLQYLAQRKDEQGEEEKGFTLVELLVVIIIVGILAAVALPNLLAQTDKAYASEGKSAVGAALRTLSAATLDPNYVTNASCTQLGIGSSAGNFNITCGNASQVTAAGSGKAANINVTGTIGTDGKFTVIATKGSATL</sequence>
<dbReference type="SUPFAM" id="SSF54523">
    <property type="entry name" value="Pili subunits"/>
    <property type="match status" value="1"/>
</dbReference>
<evidence type="ECO:0000256" key="3">
    <source>
        <dbReference type="ARBA" id="ARBA00022692"/>
    </source>
</evidence>
<keyword evidence="2" id="KW-0488">Methylation</keyword>
<keyword evidence="5 6" id="KW-0472">Membrane</keyword>
<evidence type="ECO:0000256" key="5">
    <source>
        <dbReference type="ARBA" id="ARBA00023136"/>
    </source>
</evidence>
<evidence type="ECO:0000256" key="4">
    <source>
        <dbReference type="ARBA" id="ARBA00022989"/>
    </source>
</evidence>
<evidence type="ECO:0000256" key="2">
    <source>
        <dbReference type="ARBA" id="ARBA00022481"/>
    </source>
</evidence>
<dbReference type="eggNOG" id="COG2165">
    <property type="taxonomic scope" value="Bacteria"/>
</dbReference>
<protein>
    <submittedName>
        <fullName evidence="7">A part of pilin polypeptide PilA</fullName>
    </submittedName>
</protein>
<keyword evidence="3 6" id="KW-0812">Transmembrane</keyword>